<feature type="transmembrane region" description="Helical" evidence="7">
    <location>
        <begin position="51"/>
        <end position="71"/>
    </location>
</feature>
<feature type="transmembrane region" description="Helical" evidence="7">
    <location>
        <begin position="216"/>
        <end position="238"/>
    </location>
</feature>
<feature type="transmembrane region" description="Helical" evidence="7">
    <location>
        <begin position="183"/>
        <end position="204"/>
    </location>
</feature>
<name>A0A2K1QYL6_9PEZI</name>
<dbReference type="InterPro" id="IPR049326">
    <property type="entry name" value="Rhodopsin_dom_fungi"/>
</dbReference>
<dbReference type="OrthoDB" id="4329349at2759"/>
<evidence type="ECO:0000313" key="10">
    <source>
        <dbReference type="Proteomes" id="UP000243797"/>
    </source>
</evidence>
<evidence type="ECO:0000256" key="6">
    <source>
        <dbReference type="SAM" id="MobiDB-lite"/>
    </source>
</evidence>
<keyword evidence="4 7" id="KW-0472">Membrane</keyword>
<evidence type="ECO:0000256" key="4">
    <source>
        <dbReference type="ARBA" id="ARBA00023136"/>
    </source>
</evidence>
<evidence type="ECO:0000256" key="3">
    <source>
        <dbReference type="ARBA" id="ARBA00022989"/>
    </source>
</evidence>
<dbReference type="EMBL" id="NKHZ01000025">
    <property type="protein sequence ID" value="PNS20109.1"/>
    <property type="molecule type" value="Genomic_DNA"/>
</dbReference>
<gene>
    <name evidence="9" type="ORF">CAC42_5559</name>
</gene>
<evidence type="ECO:0000256" key="2">
    <source>
        <dbReference type="ARBA" id="ARBA00022692"/>
    </source>
</evidence>
<evidence type="ECO:0000313" key="9">
    <source>
        <dbReference type="EMBL" id="PNS20109.1"/>
    </source>
</evidence>
<feature type="transmembrane region" description="Helical" evidence="7">
    <location>
        <begin position="20"/>
        <end position="39"/>
    </location>
</feature>
<dbReference type="InterPro" id="IPR052337">
    <property type="entry name" value="SAT4-like"/>
</dbReference>
<dbReference type="GO" id="GO:0016020">
    <property type="term" value="C:membrane"/>
    <property type="evidence" value="ECO:0007669"/>
    <property type="project" value="UniProtKB-SubCell"/>
</dbReference>
<keyword evidence="2 7" id="KW-0812">Transmembrane</keyword>
<proteinExistence type="inferred from homology"/>
<dbReference type="Proteomes" id="UP000243797">
    <property type="component" value="Unassembled WGS sequence"/>
</dbReference>
<evidence type="ECO:0000256" key="7">
    <source>
        <dbReference type="SAM" id="Phobius"/>
    </source>
</evidence>
<feature type="compositionally biased region" description="Polar residues" evidence="6">
    <location>
        <begin position="291"/>
        <end position="301"/>
    </location>
</feature>
<protein>
    <recommendedName>
        <fullName evidence="8">Rhodopsin domain-containing protein</fullName>
    </recommendedName>
</protein>
<comment type="subcellular location">
    <subcellularLocation>
        <location evidence="1">Membrane</location>
        <topology evidence="1">Multi-pass membrane protein</topology>
    </subcellularLocation>
</comment>
<reference evidence="9 10" key="1">
    <citation type="submission" date="2017-06" db="EMBL/GenBank/DDBJ databases">
        <title>Draft genome sequence of a variant of Elsinoe murrayae.</title>
        <authorList>
            <person name="Cheng Q."/>
        </authorList>
    </citation>
    <scope>NUCLEOTIDE SEQUENCE [LARGE SCALE GENOMIC DNA]</scope>
    <source>
        <strain evidence="9 10">CQ-2017a</strain>
    </source>
</reference>
<dbReference type="InParanoid" id="A0A2K1QYL6"/>
<dbReference type="STRING" id="2082308.A0A2K1QYL6"/>
<evidence type="ECO:0000256" key="1">
    <source>
        <dbReference type="ARBA" id="ARBA00004141"/>
    </source>
</evidence>
<dbReference type="PANTHER" id="PTHR33048:SF47">
    <property type="entry name" value="INTEGRAL MEMBRANE PROTEIN-RELATED"/>
    <property type="match status" value="1"/>
</dbReference>
<comment type="caution">
    <text evidence="9">The sequence shown here is derived from an EMBL/GenBank/DDBJ whole genome shotgun (WGS) entry which is preliminary data.</text>
</comment>
<dbReference type="Pfam" id="PF20684">
    <property type="entry name" value="Fung_rhodopsin"/>
    <property type="match status" value="1"/>
</dbReference>
<keyword evidence="10" id="KW-1185">Reference proteome</keyword>
<feature type="region of interest" description="Disordered" evidence="6">
    <location>
        <begin position="287"/>
        <end position="314"/>
    </location>
</feature>
<accession>A0A2K1QYL6</accession>
<sequence>MADTGIAAGKGWPTYLDETWVLSSIAIAIIFLRWIVRIRTVGFKGFQGDDYVTIGTLTFVIMDAATVTVAFQKGQNVDLTADMIEKLTPADIARITWGSKVELSAWYSYVTLIWCLKFTLLFFYQRLTLGTFNAKLVKYLFWVMGLTFLALLCIITFGCWPFAANWQVTPMAPWKCSFRPQNLIGTAVLNTVTDALLLIIPVILLYQLKISLKKKLVIGIILSSGIFVIIAAIIRAVLSLSPSATAKDINSWGVRETIIGVFTVNVPILRPLFKRAFWVWGPYAPGASKGSKGTSGNATQATDKKGKSRNGPSIMASAVGGWGEDIEMAKGEVGTILKESKVVQTFVRADEDEDELLADGESRSGKSK</sequence>
<comment type="similarity">
    <text evidence="5">Belongs to the SAT4 family.</text>
</comment>
<dbReference type="AlphaFoldDB" id="A0A2K1QYL6"/>
<keyword evidence="3 7" id="KW-1133">Transmembrane helix</keyword>
<evidence type="ECO:0000256" key="5">
    <source>
        <dbReference type="ARBA" id="ARBA00038359"/>
    </source>
</evidence>
<feature type="domain" description="Rhodopsin" evidence="8">
    <location>
        <begin position="33"/>
        <end position="275"/>
    </location>
</feature>
<feature type="transmembrane region" description="Helical" evidence="7">
    <location>
        <begin position="106"/>
        <end position="124"/>
    </location>
</feature>
<evidence type="ECO:0000259" key="8">
    <source>
        <dbReference type="Pfam" id="PF20684"/>
    </source>
</evidence>
<dbReference type="PANTHER" id="PTHR33048">
    <property type="entry name" value="PTH11-LIKE INTEGRAL MEMBRANE PROTEIN (AFU_ORTHOLOGUE AFUA_5G11245)"/>
    <property type="match status" value="1"/>
</dbReference>
<feature type="transmembrane region" description="Helical" evidence="7">
    <location>
        <begin position="136"/>
        <end position="163"/>
    </location>
</feature>
<organism evidence="9 10">
    <name type="scientific">Sphaceloma murrayae</name>
    <dbReference type="NCBI Taxonomy" id="2082308"/>
    <lineage>
        <taxon>Eukaryota</taxon>
        <taxon>Fungi</taxon>
        <taxon>Dikarya</taxon>
        <taxon>Ascomycota</taxon>
        <taxon>Pezizomycotina</taxon>
        <taxon>Dothideomycetes</taxon>
        <taxon>Dothideomycetidae</taxon>
        <taxon>Myriangiales</taxon>
        <taxon>Elsinoaceae</taxon>
        <taxon>Sphaceloma</taxon>
    </lineage>
</organism>